<evidence type="ECO:0000313" key="2">
    <source>
        <dbReference type="Proteomes" id="UP000054166"/>
    </source>
</evidence>
<dbReference type="STRING" id="765440.A0A0C3G1B0"/>
<reference evidence="1 2" key="1">
    <citation type="submission" date="2014-04" db="EMBL/GenBank/DDBJ databases">
        <authorList>
            <consortium name="DOE Joint Genome Institute"/>
            <person name="Kuo A."/>
            <person name="Tarkka M."/>
            <person name="Buscot F."/>
            <person name="Kohler A."/>
            <person name="Nagy L.G."/>
            <person name="Floudas D."/>
            <person name="Copeland A."/>
            <person name="Barry K.W."/>
            <person name="Cichocki N."/>
            <person name="Veneault-Fourrey C."/>
            <person name="LaButti K."/>
            <person name="Lindquist E.A."/>
            <person name="Lipzen A."/>
            <person name="Lundell T."/>
            <person name="Morin E."/>
            <person name="Murat C."/>
            <person name="Sun H."/>
            <person name="Tunlid A."/>
            <person name="Henrissat B."/>
            <person name="Grigoriev I.V."/>
            <person name="Hibbett D.S."/>
            <person name="Martin F."/>
            <person name="Nordberg H.P."/>
            <person name="Cantor M.N."/>
            <person name="Hua S.X."/>
        </authorList>
    </citation>
    <scope>NUCLEOTIDE SEQUENCE [LARGE SCALE GENOMIC DNA]</scope>
    <source>
        <strain evidence="1 2">F 1598</strain>
    </source>
</reference>
<name>A0A0C3G1B0_PILCF</name>
<evidence type="ECO:0008006" key="3">
    <source>
        <dbReference type="Google" id="ProtNLM"/>
    </source>
</evidence>
<dbReference type="Gene3D" id="3.40.50.720">
    <property type="entry name" value="NAD(P)-binding Rossmann-like Domain"/>
    <property type="match status" value="1"/>
</dbReference>
<dbReference type="Proteomes" id="UP000054166">
    <property type="component" value="Unassembled WGS sequence"/>
</dbReference>
<dbReference type="EMBL" id="KN832984">
    <property type="protein sequence ID" value="KIM85599.1"/>
    <property type="molecule type" value="Genomic_DNA"/>
</dbReference>
<dbReference type="InterPro" id="IPR036291">
    <property type="entry name" value="NAD(P)-bd_dom_sf"/>
</dbReference>
<proteinExistence type="predicted"/>
<dbReference type="InParanoid" id="A0A0C3G1B0"/>
<accession>A0A0C3G1B0</accession>
<reference evidence="2" key="2">
    <citation type="submission" date="2015-01" db="EMBL/GenBank/DDBJ databases">
        <title>Evolutionary Origins and Diversification of the Mycorrhizal Mutualists.</title>
        <authorList>
            <consortium name="DOE Joint Genome Institute"/>
            <consortium name="Mycorrhizal Genomics Consortium"/>
            <person name="Kohler A."/>
            <person name="Kuo A."/>
            <person name="Nagy L.G."/>
            <person name="Floudas D."/>
            <person name="Copeland A."/>
            <person name="Barry K.W."/>
            <person name="Cichocki N."/>
            <person name="Veneault-Fourrey C."/>
            <person name="LaButti K."/>
            <person name="Lindquist E.A."/>
            <person name="Lipzen A."/>
            <person name="Lundell T."/>
            <person name="Morin E."/>
            <person name="Murat C."/>
            <person name="Riley R."/>
            <person name="Ohm R."/>
            <person name="Sun H."/>
            <person name="Tunlid A."/>
            <person name="Henrissat B."/>
            <person name="Grigoriev I.V."/>
            <person name="Hibbett D.S."/>
            <person name="Martin F."/>
        </authorList>
    </citation>
    <scope>NUCLEOTIDE SEQUENCE [LARGE SCALE GENOMIC DNA]</scope>
    <source>
        <strain evidence="2">F 1598</strain>
    </source>
</reference>
<dbReference type="OrthoDB" id="9975943at2759"/>
<dbReference type="AlphaFoldDB" id="A0A0C3G1B0"/>
<protein>
    <recommendedName>
        <fullName evidence="3">NAD(P)-binding domain-containing protein</fullName>
    </recommendedName>
</protein>
<organism evidence="1 2">
    <name type="scientific">Piloderma croceum (strain F 1598)</name>
    <dbReference type="NCBI Taxonomy" id="765440"/>
    <lineage>
        <taxon>Eukaryota</taxon>
        <taxon>Fungi</taxon>
        <taxon>Dikarya</taxon>
        <taxon>Basidiomycota</taxon>
        <taxon>Agaricomycotina</taxon>
        <taxon>Agaricomycetes</taxon>
        <taxon>Agaricomycetidae</taxon>
        <taxon>Atheliales</taxon>
        <taxon>Atheliaceae</taxon>
        <taxon>Piloderma</taxon>
    </lineage>
</organism>
<gene>
    <name evidence="1" type="ORF">PILCRDRAFT_816807</name>
</gene>
<evidence type="ECO:0000313" key="1">
    <source>
        <dbReference type="EMBL" id="KIM85599.1"/>
    </source>
</evidence>
<dbReference type="HOGENOM" id="CLU_071330_5_1_1"/>
<sequence length="247" mass="27570">MRLLLTGATGAAGIQIFRTAIQDESITKITVLTRRPLPEWMNLPKTDKIEIIILDDFLVYPGDLPPRLAQHDACIWALGKSSAGLTEEEYTKITYDFPMAAIIALERGGVGEVTTMEDGSAKERPAFRFIFISGEGADQTEKSRMKFARVKGRVEKSLLELPPSSNIRATIIRPAYFFPTKADRNYLRSSTVRMANVILTPFISTVMPSSYTSVEGMGKVAIALAMGRWSDERLIRASRMNEMMKEI</sequence>
<dbReference type="SUPFAM" id="SSF51735">
    <property type="entry name" value="NAD(P)-binding Rossmann-fold domains"/>
    <property type="match status" value="1"/>
</dbReference>
<dbReference type="PANTHER" id="PTHR14097:SF8">
    <property type="entry name" value="NAD(P)-BINDING DOMAIN-CONTAINING PROTEIN"/>
    <property type="match status" value="1"/>
</dbReference>
<keyword evidence="2" id="KW-1185">Reference proteome</keyword>
<dbReference type="PANTHER" id="PTHR14097">
    <property type="entry name" value="OXIDOREDUCTASE HTATIP2"/>
    <property type="match status" value="1"/>
</dbReference>